<reference evidence="5 6" key="1">
    <citation type="submission" date="2020-08" db="EMBL/GenBank/DDBJ databases">
        <title>Genomic Encyclopedia of Type Strains, Phase III (KMG-III): the genomes of soil and plant-associated and newly described type strains.</title>
        <authorList>
            <person name="Whitman W."/>
        </authorList>
    </citation>
    <scope>NUCLEOTIDE SEQUENCE [LARGE SCALE GENOMIC DNA]</scope>
    <source>
        <strain evidence="5 6">CECT 8356</strain>
    </source>
</reference>
<dbReference type="Pfam" id="PF00441">
    <property type="entry name" value="Acyl-CoA_dh_1"/>
    <property type="match status" value="1"/>
</dbReference>
<dbReference type="InterPro" id="IPR009075">
    <property type="entry name" value="AcylCo_DH/oxidase_C"/>
</dbReference>
<evidence type="ECO:0000256" key="2">
    <source>
        <dbReference type="ARBA" id="ARBA00022630"/>
    </source>
</evidence>
<organism evidence="5 6">
    <name type="scientific">Microbacterium proteolyticum</name>
    <dbReference type="NCBI Taxonomy" id="1572644"/>
    <lineage>
        <taxon>Bacteria</taxon>
        <taxon>Bacillati</taxon>
        <taxon>Actinomycetota</taxon>
        <taxon>Actinomycetes</taxon>
        <taxon>Micrococcales</taxon>
        <taxon>Microbacteriaceae</taxon>
        <taxon>Microbacterium</taxon>
    </lineage>
</organism>
<accession>A0A7W5CHV5</accession>
<evidence type="ECO:0000256" key="3">
    <source>
        <dbReference type="ARBA" id="ARBA00022827"/>
    </source>
</evidence>
<proteinExistence type="inferred from homology"/>
<evidence type="ECO:0000313" key="5">
    <source>
        <dbReference type="EMBL" id="MBB3157942.1"/>
    </source>
</evidence>
<dbReference type="EMBL" id="JACHXY010000001">
    <property type="protein sequence ID" value="MBB3157942.1"/>
    <property type="molecule type" value="Genomic_DNA"/>
</dbReference>
<sequence length="348" mass="36284">MTDGDHPPFPLLVPDDTPGLAGVRVALERADAVDGLGTDIVATLAWVVDIARPASVAATWELLASVAARDVAAARVLEPHLDALTILGEAAASGFAIEVDATGTWGVFAAEGPGMRLEARLDAGTWTLHGTKPWCSLAADLDRALVTAWIDDERRQLFALDLRDATVTARPGPWHARGLDRVVSAPIDVAGARAVPVGDAGWYLRRPGFAHGGVGVAACWWGGAMPLRGALAAAAARDRADQVSRVHLGRADTALWAARAVLVETARAFDAGGTASEGLRAARARTVVADAVETTISQAAHALGPSPLVADEAHARRVSDLQVYVRQHHGDRDLARIGGDVARGGAAW</sequence>
<name>A0A7W5CHV5_9MICO</name>
<dbReference type="RefSeq" id="WP_343054645.1">
    <property type="nucleotide sequence ID" value="NZ_JACHXY010000001.1"/>
</dbReference>
<dbReference type="InterPro" id="IPR009100">
    <property type="entry name" value="AcylCoA_DH/oxidase_NM_dom_sf"/>
</dbReference>
<evidence type="ECO:0000259" key="4">
    <source>
        <dbReference type="Pfam" id="PF00441"/>
    </source>
</evidence>
<dbReference type="Gene3D" id="2.40.110.10">
    <property type="entry name" value="Butyryl-CoA Dehydrogenase, subunit A, domain 2"/>
    <property type="match status" value="1"/>
</dbReference>
<evidence type="ECO:0000256" key="1">
    <source>
        <dbReference type="ARBA" id="ARBA00009347"/>
    </source>
</evidence>
<comment type="similarity">
    <text evidence="1">Belongs to the acyl-CoA dehydrogenase family.</text>
</comment>
<dbReference type="Proteomes" id="UP000543579">
    <property type="component" value="Unassembled WGS sequence"/>
</dbReference>
<dbReference type="AlphaFoldDB" id="A0A7W5CHV5"/>
<protein>
    <submittedName>
        <fullName evidence="5">Alkylation response protein AidB-like acyl-CoA dehydrogenase</fullName>
    </submittedName>
</protein>
<dbReference type="GO" id="GO:0016627">
    <property type="term" value="F:oxidoreductase activity, acting on the CH-CH group of donors"/>
    <property type="evidence" value="ECO:0007669"/>
    <property type="project" value="InterPro"/>
</dbReference>
<evidence type="ECO:0000313" key="6">
    <source>
        <dbReference type="Proteomes" id="UP000543579"/>
    </source>
</evidence>
<gene>
    <name evidence="5" type="ORF">FHS07_001626</name>
</gene>
<dbReference type="SUPFAM" id="SSF56645">
    <property type="entry name" value="Acyl-CoA dehydrogenase NM domain-like"/>
    <property type="match status" value="1"/>
</dbReference>
<feature type="domain" description="Acyl-CoA dehydrogenase/oxidase C-terminal" evidence="4">
    <location>
        <begin position="200"/>
        <end position="323"/>
    </location>
</feature>
<keyword evidence="2" id="KW-0285">Flavoprotein</keyword>
<keyword evidence="3" id="KW-0274">FAD</keyword>
<dbReference type="InterPro" id="IPR036250">
    <property type="entry name" value="AcylCo_DH-like_C"/>
</dbReference>
<dbReference type="InterPro" id="IPR046373">
    <property type="entry name" value="Acyl-CoA_Oxase/DH_mid-dom_sf"/>
</dbReference>
<dbReference type="SUPFAM" id="SSF47203">
    <property type="entry name" value="Acyl-CoA dehydrogenase C-terminal domain-like"/>
    <property type="match status" value="1"/>
</dbReference>
<comment type="caution">
    <text evidence="5">The sequence shown here is derived from an EMBL/GenBank/DDBJ whole genome shotgun (WGS) entry which is preliminary data.</text>
</comment>